<protein>
    <submittedName>
        <fullName evidence="4">CBS domain-containing membrane protein</fullName>
    </submittedName>
</protein>
<evidence type="ECO:0000256" key="2">
    <source>
        <dbReference type="SAM" id="Phobius"/>
    </source>
</evidence>
<dbReference type="PROSITE" id="PS51371">
    <property type="entry name" value="CBS"/>
    <property type="match status" value="2"/>
</dbReference>
<dbReference type="AlphaFoldDB" id="A0A497XPZ7"/>
<reference evidence="4 5" key="1">
    <citation type="submission" date="2018-10" db="EMBL/GenBank/DDBJ databases">
        <title>Genomic Encyclopedia of Type Strains, Phase IV (KMG-IV): sequencing the most valuable type-strain genomes for metagenomic binning, comparative biology and taxonomic classification.</title>
        <authorList>
            <person name="Goeker M."/>
        </authorList>
    </citation>
    <scope>NUCLEOTIDE SEQUENCE [LARGE SCALE GENOMIC DNA]</scope>
    <source>
        <strain evidence="4 5">DSM 26916</strain>
    </source>
</reference>
<keyword evidence="2" id="KW-0812">Transmembrane</keyword>
<dbReference type="PANTHER" id="PTHR33741">
    <property type="entry name" value="TRANSMEMBRANE PROTEIN DDB_G0269096-RELATED"/>
    <property type="match status" value="1"/>
</dbReference>
<gene>
    <name evidence="4" type="ORF">DFR35_0773</name>
</gene>
<dbReference type="InterPro" id="IPR058581">
    <property type="entry name" value="TM_HPP"/>
</dbReference>
<sequence>MNPLRAAWLRLKPDPSNVPAAEQLRSALAVAAGVLATAGLSAWLLGSSPLLVAAVGASAVILLALPTSPLAQPWALVGGYLVCAAAGVVGAHALPHVVLAAALAVGLGTLGMLLLRCLHPPGGAVALFAVIGGERVVALGWQYLLMPVLFNALLLLAAALIINNLMPGRHYPRLLPQELERGPDDEAEPRDRLGLRRQDLHAALRGYGHLVDVSNEELDEIVEQAEQLAFRRAFGELACADIMTHVAFTVRPDTSLLEAWRTLRRHRLVVLLVVDSLNRVVGVLGLEDFVSAAKARTACGVRDRILRLLRFNFARDASTASIMRREVRVVAADAHVAELVEPMSRGDHLAAVVDGERRLLGVITQSDLIAALYRGCGSVS</sequence>
<dbReference type="Pfam" id="PF04982">
    <property type="entry name" value="TM_HPP"/>
    <property type="match status" value="1"/>
</dbReference>
<keyword evidence="5" id="KW-1185">Reference proteome</keyword>
<dbReference type="InterPro" id="IPR007065">
    <property type="entry name" value="HPP"/>
</dbReference>
<feature type="domain" description="CBS" evidence="3">
    <location>
        <begin position="323"/>
        <end position="379"/>
    </location>
</feature>
<accession>A0A497XPZ7</accession>
<dbReference type="SUPFAM" id="SSF54631">
    <property type="entry name" value="CBS-domain pair"/>
    <property type="match status" value="1"/>
</dbReference>
<feature type="transmembrane region" description="Helical" evidence="2">
    <location>
        <begin position="50"/>
        <end position="67"/>
    </location>
</feature>
<dbReference type="SMART" id="SM00116">
    <property type="entry name" value="CBS"/>
    <property type="match status" value="2"/>
</dbReference>
<comment type="caution">
    <text evidence="4">The sequence shown here is derived from an EMBL/GenBank/DDBJ whole genome shotgun (WGS) entry which is preliminary data.</text>
</comment>
<evidence type="ECO:0000313" key="5">
    <source>
        <dbReference type="Proteomes" id="UP000268908"/>
    </source>
</evidence>
<dbReference type="InterPro" id="IPR000644">
    <property type="entry name" value="CBS_dom"/>
</dbReference>
<dbReference type="RefSeq" id="WP_165904750.1">
    <property type="nucleotide sequence ID" value="NZ_BHVV01000001.1"/>
</dbReference>
<feature type="domain" description="CBS" evidence="3">
    <location>
        <begin position="243"/>
        <end position="299"/>
    </location>
</feature>
<evidence type="ECO:0000313" key="4">
    <source>
        <dbReference type="EMBL" id="RLJ68219.1"/>
    </source>
</evidence>
<dbReference type="Proteomes" id="UP000268908">
    <property type="component" value="Unassembled WGS sequence"/>
</dbReference>
<keyword evidence="2" id="KW-0472">Membrane</keyword>
<keyword evidence="1" id="KW-0129">CBS domain</keyword>
<name>A0A497XPZ7_9PROT</name>
<feature type="transmembrane region" description="Helical" evidence="2">
    <location>
        <begin position="148"/>
        <end position="166"/>
    </location>
</feature>
<dbReference type="EMBL" id="RCCI01000004">
    <property type="protein sequence ID" value="RLJ68219.1"/>
    <property type="molecule type" value="Genomic_DNA"/>
</dbReference>
<dbReference type="Pfam" id="PF00571">
    <property type="entry name" value="CBS"/>
    <property type="match status" value="2"/>
</dbReference>
<organism evidence="4 5">
    <name type="scientific">Sulfurisoma sediminicola</name>
    <dbReference type="NCBI Taxonomy" id="1381557"/>
    <lineage>
        <taxon>Bacteria</taxon>
        <taxon>Pseudomonadati</taxon>
        <taxon>Pseudomonadota</taxon>
        <taxon>Betaproteobacteria</taxon>
        <taxon>Nitrosomonadales</taxon>
        <taxon>Sterolibacteriaceae</taxon>
        <taxon>Sulfurisoma</taxon>
    </lineage>
</organism>
<feature type="transmembrane region" description="Helical" evidence="2">
    <location>
        <begin position="74"/>
        <end position="91"/>
    </location>
</feature>
<evidence type="ECO:0000256" key="1">
    <source>
        <dbReference type="PROSITE-ProRule" id="PRU00703"/>
    </source>
</evidence>
<dbReference type="PANTHER" id="PTHR33741:SF5">
    <property type="entry name" value="TRANSMEMBRANE PROTEIN DDB_G0269096-RELATED"/>
    <property type="match status" value="1"/>
</dbReference>
<dbReference type="Gene3D" id="3.10.580.10">
    <property type="entry name" value="CBS-domain"/>
    <property type="match status" value="1"/>
</dbReference>
<proteinExistence type="predicted"/>
<evidence type="ECO:0000259" key="3">
    <source>
        <dbReference type="PROSITE" id="PS51371"/>
    </source>
</evidence>
<dbReference type="InterPro" id="IPR046342">
    <property type="entry name" value="CBS_dom_sf"/>
</dbReference>
<keyword evidence="2" id="KW-1133">Transmembrane helix</keyword>
<feature type="transmembrane region" description="Helical" evidence="2">
    <location>
        <begin position="97"/>
        <end position="115"/>
    </location>
</feature>